<dbReference type="Proteomes" id="UP001153620">
    <property type="component" value="Chromosome 2"/>
</dbReference>
<keyword evidence="2" id="KW-0597">Phosphoprotein</keyword>
<evidence type="ECO:0000256" key="3">
    <source>
        <dbReference type="SAM" id="MobiDB-lite"/>
    </source>
</evidence>
<reference evidence="4" key="2">
    <citation type="submission" date="2022-10" db="EMBL/GenBank/DDBJ databases">
        <authorList>
            <consortium name="ENA_rothamsted_submissions"/>
            <consortium name="culmorum"/>
            <person name="King R."/>
        </authorList>
    </citation>
    <scope>NUCLEOTIDE SEQUENCE</scope>
</reference>
<dbReference type="OrthoDB" id="5597648at2759"/>
<accession>A0A9N9WSV6</accession>
<reference evidence="4" key="1">
    <citation type="submission" date="2022-01" db="EMBL/GenBank/DDBJ databases">
        <authorList>
            <person name="King R."/>
        </authorList>
    </citation>
    <scope>NUCLEOTIDE SEQUENCE</scope>
</reference>
<evidence type="ECO:0000313" key="5">
    <source>
        <dbReference type="Proteomes" id="UP001153620"/>
    </source>
</evidence>
<dbReference type="PANTHER" id="PTHR12842">
    <property type="entry name" value="FI01459P"/>
    <property type="match status" value="1"/>
</dbReference>
<organism evidence="4 5">
    <name type="scientific">Chironomus riparius</name>
    <dbReference type="NCBI Taxonomy" id="315576"/>
    <lineage>
        <taxon>Eukaryota</taxon>
        <taxon>Metazoa</taxon>
        <taxon>Ecdysozoa</taxon>
        <taxon>Arthropoda</taxon>
        <taxon>Hexapoda</taxon>
        <taxon>Insecta</taxon>
        <taxon>Pterygota</taxon>
        <taxon>Neoptera</taxon>
        <taxon>Endopterygota</taxon>
        <taxon>Diptera</taxon>
        <taxon>Nematocera</taxon>
        <taxon>Chironomoidea</taxon>
        <taxon>Chironomidae</taxon>
        <taxon>Chironominae</taxon>
        <taxon>Chironomus</taxon>
    </lineage>
</organism>
<dbReference type="AlphaFoldDB" id="A0A9N9WSV6"/>
<evidence type="ECO:0000313" key="4">
    <source>
        <dbReference type="EMBL" id="CAG9803964.1"/>
    </source>
</evidence>
<sequence length="427" mass="47522">MPESDSDDFESADEDVDHQKPSKGTKSEDVKPQIESSETMKKSSSGSSWRSWGAFEMISTASKSVASVTTKVSQSLTTAIESINSIPNPEEMAKIQVEDKKTKSDESIDNEQKLRDEASGFKLDSLLSNVSLISSKVMTGGLETLEGIGKKTMNIIQDTDPNIKNKLRNMNSSNRPNLSDILKEAKDFDTGNEIRDSEIKVPLVSFEHELLEEYSGLVYLEALEILSKQSKLKIELLMKPLTGKSLADMDETLKEVEELFELPDSDSVNDKITTTTLGDHLAKAIEDLSIALNFKEIISYSLELNKQFDEADDTERDCKQVYNNSIVALAKLCALSLNNYQKMAELMLSLSHRSTADEVDSVIQLTSIYFSLFNYVASKFSEKIANSKPCEDTKKMSMEVFMECSNATAYVKKAFSFFIPVLQIGAL</sequence>
<dbReference type="EMBL" id="OU895878">
    <property type="protein sequence ID" value="CAG9803964.1"/>
    <property type="molecule type" value="Genomic_DNA"/>
</dbReference>
<dbReference type="InterPro" id="IPR007998">
    <property type="entry name" value="DUF719"/>
</dbReference>
<gene>
    <name evidence="4" type="ORF">CHIRRI_LOCUS6859</name>
</gene>
<feature type="compositionally biased region" description="Acidic residues" evidence="3">
    <location>
        <begin position="1"/>
        <end position="16"/>
    </location>
</feature>
<dbReference type="PANTHER" id="PTHR12842:SF6">
    <property type="entry name" value="FI01459P"/>
    <property type="match status" value="1"/>
</dbReference>
<feature type="region of interest" description="Disordered" evidence="3">
    <location>
        <begin position="1"/>
        <end position="49"/>
    </location>
</feature>
<dbReference type="Pfam" id="PF05334">
    <property type="entry name" value="DUF719"/>
    <property type="match status" value="1"/>
</dbReference>
<proteinExistence type="inferred from homology"/>
<comment type="similarity">
    <text evidence="1">Belongs to the FAM114 family.</text>
</comment>
<evidence type="ECO:0000256" key="2">
    <source>
        <dbReference type="ARBA" id="ARBA00022553"/>
    </source>
</evidence>
<protein>
    <recommendedName>
        <fullName evidence="6">Protein FAM114A2</fullName>
    </recommendedName>
</protein>
<keyword evidence="5" id="KW-1185">Reference proteome</keyword>
<evidence type="ECO:0000256" key="1">
    <source>
        <dbReference type="ARBA" id="ARBA00006903"/>
    </source>
</evidence>
<name>A0A9N9WSV6_9DIPT</name>
<feature type="compositionally biased region" description="Basic and acidic residues" evidence="3">
    <location>
        <begin position="17"/>
        <end position="32"/>
    </location>
</feature>
<evidence type="ECO:0008006" key="6">
    <source>
        <dbReference type="Google" id="ProtNLM"/>
    </source>
</evidence>